<dbReference type="InterPro" id="IPR044068">
    <property type="entry name" value="CB"/>
</dbReference>
<evidence type="ECO:0000259" key="11">
    <source>
        <dbReference type="PROSITE" id="PS51900"/>
    </source>
</evidence>
<dbReference type="Gene3D" id="1.10.443.10">
    <property type="entry name" value="Intergrase catalytic core"/>
    <property type="match status" value="1"/>
</dbReference>
<dbReference type="EMBL" id="CP032413">
    <property type="protein sequence ID" value="AYB48014.1"/>
    <property type="molecule type" value="Genomic_DNA"/>
</dbReference>
<dbReference type="InterPro" id="IPR013762">
    <property type="entry name" value="Integrase-like_cat_sf"/>
</dbReference>
<dbReference type="GO" id="GO:0006310">
    <property type="term" value="P:DNA recombination"/>
    <property type="evidence" value="ECO:0007669"/>
    <property type="project" value="UniProtKB-KW"/>
</dbReference>
<protein>
    <submittedName>
        <fullName evidence="12">Tyrosine recombinase XerS</fullName>
    </submittedName>
</protein>
<evidence type="ECO:0000256" key="6">
    <source>
        <dbReference type="ARBA" id="ARBA00023125"/>
    </source>
</evidence>
<comment type="subcellular location">
    <subcellularLocation>
        <location evidence="1">Cytoplasm</location>
    </subcellularLocation>
</comment>
<keyword evidence="3" id="KW-0132">Cell division</keyword>
<proteinExistence type="predicted"/>
<dbReference type="PROSITE" id="PS51900">
    <property type="entry name" value="CB"/>
    <property type="match status" value="1"/>
</dbReference>
<dbReference type="Pfam" id="PF00589">
    <property type="entry name" value="Phage_integrase"/>
    <property type="match status" value="1"/>
</dbReference>
<feature type="domain" description="Tyr recombinase" evidence="10">
    <location>
        <begin position="135"/>
        <end position="352"/>
    </location>
</feature>
<dbReference type="InterPro" id="IPR002104">
    <property type="entry name" value="Integrase_catalytic"/>
</dbReference>
<keyword evidence="12" id="KW-0614">Plasmid</keyword>
<dbReference type="GO" id="GO:0003677">
    <property type="term" value="F:DNA binding"/>
    <property type="evidence" value="ECO:0007669"/>
    <property type="project" value="UniProtKB-UniRule"/>
</dbReference>
<dbReference type="GO" id="GO:0005737">
    <property type="term" value="C:cytoplasm"/>
    <property type="evidence" value="ECO:0007669"/>
    <property type="project" value="UniProtKB-SubCell"/>
</dbReference>
<accession>A0A385TYJ6</accession>
<evidence type="ECO:0000313" key="13">
    <source>
        <dbReference type="Proteomes" id="UP000266552"/>
    </source>
</evidence>
<dbReference type="GO" id="GO:0007059">
    <property type="term" value="P:chromosome segregation"/>
    <property type="evidence" value="ECO:0007669"/>
    <property type="project" value="UniProtKB-KW"/>
</dbReference>
<keyword evidence="13" id="KW-1185">Reference proteome</keyword>
<name>A0A385TYJ6_PAELA</name>
<gene>
    <name evidence="12" type="primary">xerS</name>
    <name evidence="12" type="ORF">D5F53_32315</name>
</gene>
<dbReference type="PANTHER" id="PTHR30349">
    <property type="entry name" value="PHAGE INTEGRASE-RELATED"/>
    <property type="match status" value="1"/>
</dbReference>
<organism evidence="12 13">
    <name type="scientific">Paenibacillus lautus</name>
    <name type="common">Bacillus lautus</name>
    <dbReference type="NCBI Taxonomy" id="1401"/>
    <lineage>
        <taxon>Bacteria</taxon>
        <taxon>Bacillati</taxon>
        <taxon>Bacillota</taxon>
        <taxon>Bacilli</taxon>
        <taxon>Bacillales</taxon>
        <taxon>Paenibacillaceae</taxon>
        <taxon>Paenibacillus</taxon>
    </lineage>
</organism>
<evidence type="ECO:0000256" key="8">
    <source>
        <dbReference type="ARBA" id="ARBA00023306"/>
    </source>
</evidence>
<evidence type="ECO:0000256" key="1">
    <source>
        <dbReference type="ARBA" id="ARBA00004496"/>
    </source>
</evidence>
<dbReference type="InterPro" id="IPR010998">
    <property type="entry name" value="Integrase_recombinase_N"/>
</dbReference>
<evidence type="ECO:0000256" key="3">
    <source>
        <dbReference type="ARBA" id="ARBA00022618"/>
    </source>
</evidence>
<dbReference type="InterPro" id="IPR050090">
    <property type="entry name" value="Tyrosine_recombinase_XerCD"/>
</dbReference>
<keyword evidence="8" id="KW-0131">Cell cycle</keyword>
<evidence type="ECO:0000256" key="4">
    <source>
        <dbReference type="ARBA" id="ARBA00022829"/>
    </source>
</evidence>
<sequence>MHIDERKRLFKKADSKMNELPWYAQEYIERSKRKKSPNTLLNYILDYISFFNWLISEGFYRGERSDLPLDVLENLRASDVERYADFLAIDQGNSKDTIARKFASLKSLFHFLSQISEDDQGFPYLKRNVMIKVEADKEKLTVEKKAARIEEKILRDDEIFDFRLFVAEGFQGICGPNKRILNSHLKNKERDLALVSLILGSGLRISEALSLDLDDIDWLKAKVSVTRKGNKKDSVTISDIALQDLQSYVAIRKSRYRVGDNQAAVFLSLPTGPSGTVSRLSVRAAQKMLERYVDSFGRPALTIHKLRHTFATKFHQENNDLAMLKEQLGHSDMNTTMIYTHIAQEDRRHSVNKADS</sequence>
<dbReference type="InterPro" id="IPR011010">
    <property type="entry name" value="DNA_brk_join_enz"/>
</dbReference>
<dbReference type="PANTHER" id="PTHR30349:SF77">
    <property type="entry name" value="TYROSINE RECOMBINASE XERC"/>
    <property type="match status" value="1"/>
</dbReference>
<evidence type="ECO:0000313" key="12">
    <source>
        <dbReference type="EMBL" id="AYB48014.1"/>
    </source>
</evidence>
<dbReference type="SUPFAM" id="SSF56349">
    <property type="entry name" value="DNA breaking-rejoining enzymes"/>
    <property type="match status" value="1"/>
</dbReference>
<dbReference type="GO" id="GO:0015074">
    <property type="term" value="P:DNA integration"/>
    <property type="evidence" value="ECO:0007669"/>
    <property type="project" value="UniProtKB-KW"/>
</dbReference>
<keyword evidence="7" id="KW-0233">DNA recombination</keyword>
<reference evidence="12 13" key="1">
    <citation type="submission" date="2018-09" db="EMBL/GenBank/DDBJ databases">
        <title>Genome Sequence of Paenibacillus lautus Strain E7593-69, Azo Dye-Degrading Bacteria, Isolated from Commercial Tattoo Inks.</title>
        <authorList>
            <person name="Nho S.W."/>
            <person name="Kim S.-J."/>
            <person name="Kweon O."/>
            <person name="Cerniglia C.E."/>
        </authorList>
    </citation>
    <scope>NUCLEOTIDE SEQUENCE [LARGE SCALE GENOMIC DNA]</scope>
    <source>
        <strain evidence="12 13">E7593-69</strain>
        <plasmid evidence="12 13">pAZOPL1</plasmid>
    </source>
</reference>
<dbReference type="KEGG" id="plw:D5F53_32315"/>
<evidence type="ECO:0000259" key="10">
    <source>
        <dbReference type="PROSITE" id="PS51898"/>
    </source>
</evidence>
<dbReference type="NCBIfam" id="NF003462">
    <property type="entry name" value="PRK05084.1"/>
    <property type="match status" value="1"/>
</dbReference>
<evidence type="ECO:0000256" key="7">
    <source>
        <dbReference type="ARBA" id="ARBA00023172"/>
    </source>
</evidence>
<feature type="domain" description="Core-binding (CB)" evidence="11">
    <location>
        <begin position="18"/>
        <end position="113"/>
    </location>
</feature>
<dbReference type="GO" id="GO:0051301">
    <property type="term" value="P:cell division"/>
    <property type="evidence" value="ECO:0007669"/>
    <property type="project" value="UniProtKB-KW"/>
</dbReference>
<evidence type="ECO:0000256" key="2">
    <source>
        <dbReference type="ARBA" id="ARBA00022490"/>
    </source>
</evidence>
<dbReference type="PROSITE" id="PS51898">
    <property type="entry name" value="TYR_RECOMBINASE"/>
    <property type="match status" value="1"/>
</dbReference>
<keyword evidence="5" id="KW-0229">DNA integration</keyword>
<evidence type="ECO:0000256" key="9">
    <source>
        <dbReference type="PROSITE-ProRule" id="PRU01248"/>
    </source>
</evidence>
<keyword evidence="4" id="KW-0159">Chromosome partition</keyword>
<dbReference type="AlphaFoldDB" id="A0A385TYJ6"/>
<geneLocation type="plasmid" evidence="12 13">
    <name>pAZOPL1</name>
</geneLocation>
<dbReference type="Proteomes" id="UP000266552">
    <property type="component" value="Plasmid pAZOPL1"/>
</dbReference>
<evidence type="ECO:0000256" key="5">
    <source>
        <dbReference type="ARBA" id="ARBA00022908"/>
    </source>
</evidence>
<dbReference type="RefSeq" id="WP_119851375.1">
    <property type="nucleotide sequence ID" value="NZ_CP032413.1"/>
</dbReference>
<keyword evidence="2" id="KW-0963">Cytoplasm</keyword>
<keyword evidence="6 9" id="KW-0238">DNA-binding</keyword>
<dbReference type="Gene3D" id="1.10.150.130">
    <property type="match status" value="1"/>
</dbReference>